<dbReference type="InterPro" id="IPR010182">
    <property type="entry name" value="ArgE/DapE"/>
</dbReference>
<gene>
    <name evidence="9" type="ORF">CF15_03435</name>
</gene>
<dbReference type="GO" id="GO:0008483">
    <property type="term" value="F:transaminase activity"/>
    <property type="evidence" value="ECO:0007669"/>
    <property type="project" value="UniProtKB-KW"/>
</dbReference>
<reference evidence="9 10" key="1">
    <citation type="submission" date="2015-11" db="EMBL/GenBank/DDBJ databases">
        <title>Genome sequence of Pyrodictium occultum PL-19, a marine hyperthermophilic archaeon isolated from Volcano, Italy.</title>
        <authorList>
            <person name="Utturkar S."/>
            <person name="Huber H."/>
            <person name="Leptihn S."/>
            <person name="Brown S."/>
            <person name="Stetter K.O."/>
            <person name="Podar M."/>
        </authorList>
    </citation>
    <scope>NUCLEOTIDE SEQUENCE [LARGE SCALE GENOMIC DNA]</scope>
    <source>
        <strain evidence="9 10">PL-19</strain>
    </source>
</reference>
<dbReference type="GO" id="GO:0046872">
    <property type="term" value="F:metal ion binding"/>
    <property type="evidence" value="ECO:0007669"/>
    <property type="project" value="UniProtKB-KW"/>
</dbReference>
<dbReference type="STRING" id="2309.CF15_03435"/>
<dbReference type="SUPFAM" id="SSF55031">
    <property type="entry name" value="Bacterial exopeptidase dimerisation domain"/>
    <property type="match status" value="1"/>
</dbReference>
<evidence type="ECO:0000256" key="7">
    <source>
        <dbReference type="ARBA" id="ARBA00023285"/>
    </source>
</evidence>
<feature type="domain" description="Peptidase M20 dimerisation" evidence="8">
    <location>
        <begin position="201"/>
        <end position="305"/>
    </location>
</feature>
<dbReference type="InterPro" id="IPR011650">
    <property type="entry name" value="Peptidase_M20_dimer"/>
</dbReference>
<protein>
    <submittedName>
        <fullName evidence="9">Diaminopimelate aminotransferase</fullName>
    </submittedName>
</protein>
<dbReference type="InterPro" id="IPR002933">
    <property type="entry name" value="Peptidase_M20"/>
</dbReference>
<dbReference type="PANTHER" id="PTHR43808:SF32">
    <property type="entry name" value="ARGE_DAPE-RELATED DEACYLASE"/>
    <property type="match status" value="1"/>
</dbReference>
<dbReference type="InterPro" id="IPR036264">
    <property type="entry name" value="Bact_exopeptidase_dim_dom"/>
</dbReference>
<name>A0A0V8RUW2_PYROC</name>
<keyword evidence="10" id="KW-1185">Reference proteome</keyword>
<evidence type="ECO:0000313" key="9">
    <source>
        <dbReference type="EMBL" id="KSW11865.1"/>
    </source>
</evidence>
<evidence type="ECO:0000259" key="8">
    <source>
        <dbReference type="Pfam" id="PF07687"/>
    </source>
</evidence>
<dbReference type="PANTHER" id="PTHR43808">
    <property type="entry name" value="ACETYLORNITHINE DEACETYLASE"/>
    <property type="match status" value="1"/>
</dbReference>
<evidence type="ECO:0000256" key="2">
    <source>
        <dbReference type="ARBA" id="ARBA00001947"/>
    </source>
</evidence>
<dbReference type="GO" id="GO:0016787">
    <property type="term" value="F:hydrolase activity"/>
    <property type="evidence" value="ECO:0007669"/>
    <property type="project" value="UniProtKB-KW"/>
</dbReference>
<sequence length="410" mass="45592">MPRVLGERDVDKLKSYIVDLYKRFIPVKALPPDLGGRGELERARVLQEELEKLGLRVERFDASDPRAEGGVRPNLLAVLPGRDESRTLWVVAHMDTVPEGDPSLWRSNPYSVVVEGDKVYGRGVEDDGQGIVLALAAAKHLVEKGLEPRVNLGIALVSDEEAGSRYGLIYLLEKGAFGPPETDWFLVPDAGSPDGSKVIVAEKHIAWIRVTVRGRQAHASMPHTGLNAHRLGMMFSLELDRLLHERFTRYDERFEPPVSTFEPTRKEENVGNINTIPGVDTVYWDMRILPSYSLEEVLDTVRAVAYSFSAKTGAGVEVEPVALDEAGEPTRTDSVFVKGFLEAIREARGVEPKPVGIGGGTVARYLRRHGYQAIVWMTCDETAHQPNEYTRLSYVLADVDTLLHYLLNKA</sequence>
<accession>A0A0V8RUW2</accession>
<dbReference type="Pfam" id="PF01546">
    <property type="entry name" value="Peptidase_M20"/>
    <property type="match status" value="1"/>
</dbReference>
<comment type="cofactor">
    <cofactor evidence="2">
        <name>Zn(2+)</name>
        <dbReference type="ChEBI" id="CHEBI:29105"/>
    </cofactor>
</comment>
<dbReference type="Gene3D" id="3.40.630.10">
    <property type="entry name" value="Zn peptidases"/>
    <property type="match status" value="1"/>
</dbReference>
<dbReference type="NCBIfam" id="NF010589">
    <property type="entry name" value="PRK13983.1"/>
    <property type="match status" value="1"/>
</dbReference>
<dbReference type="NCBIfam" id="TIGR01910">
    <property type="entry name" value="DapE-ArgE"/>
    <property type="match status" value="1"/>
</dbReference>
<dbReference type="SUPFAM" id="SSF53187">
    <property type="entry name" value="Zn-dependent exopeptidases"/>
    <property type="match status" value="1"/>
</dbReference>
<comment type="similarity">
    <text evidence="3">Belongs to the peptidase M20A family.</text>
</comment>
<proteinExistence type="inferred from homology"/>
<dbReference type="Proteomes" id="UP000053352">
    <property type="component" value="Unassembled WGS sequence"/>
</dbReference>
<evidence type="ECO:0000256" key="4">
    <source>
        <dbReference type="ARBA" id="ARBA00022723"/>
    </source>
</evidence>
<keyword evidence="5" id="KW-0378">Hydrolase</keyword>
<dbReference type="OrthoDB" id="24854at2157"/>
<evidence type="ECO:0000256" key="3">
    <source>
        <dbReference type="ARBA" id="ARBA00006247"/>
    </source>
</evidence>
<dbReference type="AlphaFoldDB" id="A0A0V8RUW2"/>
<keyword evidence="4" id="KW-0479">Metal-binding</keyword>
<dbReference type="Gene3D" id="3.30.70.360">
    <property type="match status" value="1"/>
</dbReference>
<dbReference type="InterPro" id="IPR050072">
    <property type="entry name" value="Peptidase_M20A"/>
</dbReference>
<keyword evidence="7" id="KW-0170">Cobalt</keyword>
<evidence type="ECO:0000256" key="1">
    <source>
        <dbReference type="ARBA" id="ARBA00001941"/>
    </source>
</evidence>
<keyword evidence="9" id="KW-0808">Transferase</keyword>
<organism evidence="9 10">
    <name type="scientific">Pyrodictium occultum</name>
    <dbReference type="NCBI Taxonomy" id="2309"/>
    <lineage>
        <taxon>Archaea</taxon>
        <taxon>Thermoproteota</taxon>
        <taxon>Thermoprotei</taxon>
        <taxon>Desulfurococcales</taxon>
        <taxon>Pyrodictiaceae</taxon>
        <taxon>Pyrodictium</taxon>
    </lineage>
</organism>
<dbReference type="RefSeq" id="WP_058370543.1">
    <property type="nucleotide sequence ID" value="NZ_LNTB01000001.1"/>
</dbReference>
<evidence type="ECO:0000313" key="10">
    <source>
        <dbReference type="Proteomes" id="UP000053352"/>
    </source>
</evidence>
<comment type="cofactor">
    <cofactor evidence="1">
        <name>Co(2+)</name>
        <dbReference type="ChEBI" id="CHEBI:48828"/>
    </cofactor>
</comment>
<evidence type="ECO:0000256" key="5">
    <source>
        <dbReference type="ARBA" id="ARBA00022801"/>
    </source>
</evidence>
<dbReference type="Pfam" id="PF07687">
    <property type="entry name" value="M20_dimer"/>
    <property type="match status" value="1"/>
</dbReference>
<dbReference type="EMBL" id="LNTB01000001">
    <property type="protein sequence ID" value="KSW11865.1"/>
    <property type="molecule type" value="Genomic_DNA"/>
</dbReference>
<evidence type="ECO:0000256" key="6">
    <source>
        <dbReference type="ARBA" id="ARBA00022833"/>
    </source>
</evidence>
<keyword evidence="6" id="KW-0862">Zinc</keyword>
<keyword evidence="9" id="KW-0032">Aminotransferase</keyword>
<comment type="caution">
    <text evidence="9">The sequence shown here is derived from an EMBL/GenBank/DDBJ whole genome shotgun (WGS) entry which is preliminary data.</text>
</comment>